<dbReference type="InterPro" id="IPR011010">
    <property type="entry name" value="DNA_brk_join_enz"/>
</dbReference>
<dbReference type="GO" id="GO:0015074">
    <property type="term" value="P:DNA integration"/>
    <property type="evidence" value="ECO:0007669"/>
    <property type="project" value="InterPro"/>
</dbReference>
<keyword evidence="1" id="KW-0233">DNA recombination</keyword>
<dbReference type="eggNOG" id="COG0582">
    <property type="taxonomic scope" value="Bacteria"/>
</dbReference>
<dbReference type="GO" id="GO:0006310">
    <property type="term" value="P:DNA recombination"/>
    <property type="evidence" value="ECO:0007669"/>
    <property type="project" value="UniProtKB-KW"/>
</dbReference>
<evidence type="ECO:0000313" key="4">
    <source>
        <dbReference type="Proteomes" id="UP000006659"/>
    </source>
</evidence>
<dbReference type="Gene3D" id="1.10.443.10">
    <property type="entry name" value="Intergrase catalytic core"/>
    <property type="match status" value="1"/>
</dbReference>
<dbReference type="AlphaFoldDB" id="G0HF22"/>
<dbReference type="GO" id="GO:0003677">
    <property type="term" value="F:DNA binding"/>
    <property type="evidence" value="ECO:0007669"/>
    <property type="project" value="InterPro"/>
</dbReference>
<evidence type="ECO:0000256" key="2">
    <source>
        <dbReference type="SAM" id="MobiDB-lite"/>
    </source>
</evidence>
<reference evidence="3 4" key="1">
    <citation type="journal article" date="2011" name="BMC Genomics">
        <title>Complete genome sequence of Corynebacterium variabile DSM 44702 isolated from the surface of smear-ripened cheeses and insights into cheese ripening and flavor generation.</title>
        <authorList>
            <person name="Schroeder J."/>
            <person name="Maus I."/>
            <person name="Trost E."/>
            <person name="Tauch A."/>
        </authorList>
    </citation>
    <scope>NUCLEOTIDE SEQUENCE [LARGE SCALE GENOMIC DNA]</scope>
    <source>
        <strain evidence="4">DSM 44702 / JCM 12073 / NCIMB 30131</strain>
    </source>
</reference>
<dbReference type="EMBL" id="CP002917">
    <property type="protein sequence ID" value="AEK37474.1"/>
    <property type="molecule type" value="Genomic_DNA"/>
</dbReference>
<evidence type="ECO:0008006" key="5">
    <source>
        <dbReference type="Google" id="ProtNLM"/>
    </source>
</evidence>
<name>G0HF22_CORVD</name>
<dbReference type="HOGENOM" id="CLU_056892_0_0_11"/>
<dbReference type="InterPro" id="IPR013762">
    <property type="entry name" value="Integrase-like_cat_sf"/>
</dbReference>
<dbReference type="Proteomes" id="UP000006659">
    <property type="component" value="Chromosome"/>
</dbReference>
<evidence type="ECO:0000256" key="1">
    <source>
        <dbReference type="ARBA" id="ARBA00023172"/>
    </source>
</evidence>
<feature type="region of interest" description="Disordered" evidence="2">
    <location>
        <begin position="1"/>
        <end position="22"/>
    </location>
</feature>
<sequence length="436" mass="48343">MTMANRQHDPGDDSVAESTPKKQKDGTWVLRWRFWPYNGKSALIKRSQAPTKGEVIRRARAAADELRKSGGDHGAWSKATPVTQYVEQVSVPAVKDNTRLKQNSIDRYLIVLDLLVGKCGHEDHKHTDSLDGYVVADLAKFRNLKACIVDIAATHGAETARQARNILSKYVIKKLIEDDVLDGNPLAGMDIDYGTLKASHKPSGGHALSEEDYDRVVAWLLDLDPAEGVTPPKRGVYTLADRVAKRRNLINTTLLQATTGMRVSETGTVEPEEVIDNKQGGVNIYIPITKTDVPRTVTILNPRVADRFRSLRDSTAPGEYVISSPADKAKKWNKDNRGHALADFYKEVSAELGIPEMKTSFRSHGWRTTLNMIYFYLPDHIRALWFGHGVDVNHSNYTDPTVDLSVMVDAADTRRGASERAGEAVEESADGDRESA</sequence>
<accession>G0HF22</accession>
<feature type="compositionally biased region" description="Basic and acidic residues" evidence="2">
    <location>
        <begin position="413"/>
        <end position="423"/>
    </location>
</feature>
<feature type="compositionally biased region" description="Basic and acidic residues" evidence="2">
    <location>
        <begin position="1"/>
        <end position="11"/>
    </location>
</feature>
<dbReference type="KEGG" id="cva:CVAR_2124"/>
<proteinExistence type="predicted"/>
<evidence type="ECO:0000313" key="3">
    <source>
        <dbReference type="EMBL" id="AEK37474.1"/>
    </source>
</evidence>
<gene>
    <name evidence="3" type="ordered locus">CVAR_2124</name>
</gene>
<protein>
    <recommendedName>
        <fullName evidence="5">Tyr recombinase domain-containing protein</fullName>
    </recommendedName>
</protein>
<feature type="region of interest" description="Disordered" evidence="2">
    <location>
        <begin position="413"/>
        <end position="436"/>
    </location>
</feature>
<dbReference type="SUPFAM" id="SSF56349">
    <property type="entry name" value="DNA breaking-rejoining enzymes"/>
    <property type="match status" value="1"/>
</dbReference>
<organism evidence="3 4">
    <name type="scientific">Corynebacterium variabile (strain DSM 44702 / CIP 107183 / JCM 12073 / NCIMB 30131)</name>
    <name type="common">Corynebacterium mooreparkense</name>
    <dbReference type="NCBI Taxonomy" id="858619"/>
    <lineage>
        <taxon>Bacteria</taxon>
        <taxon>Bacillati</taxon>
        <taxon>Actinomycetota</taxon>
        <taxon>Actinomycetes</taxon>
        <taxon>Mycobacteriales</taxon>
        <taxon>Corynebacteriaceae</taxon>
        <taxon>Corynebacterium</taxon>
    </lineage>
</organism>